<name>A0A242JY48_9ENTE</name>
<dbReference type="OrthoDB" id="9812886at2"/>
<keyword evidence="11" id="KW-1185">Reference proteome</keyword>
<feature type="transmembrane region" description="Helical" evidence="6">
    <location>
        <begin position="20"/>
        <end position="38"/>
    </location>
</feature>
<proteinExistence type="predicted"/>
<dbReference type="EMBL" id="NGMM01000009">
    <property type="protein sequence ID" value="OTP09851.1"/>
    <property type="molecule type" value="Genomic_DNA"/>
</dbReference>
<feature type="transmembrane region" description="Helical" evidence="6">
    <location>
        <begin position="335"/>
        <end position="359"/>
    </location>
</feature>
<evidence type="ECO:0000256" key="3">
    <source>
        <dbReference type="ARBA" id="ARBA00022692"/>
    </source>
</evidence>
<accession>A0A242JY48</accession>
<feature type="domain" description="MacB-like periplasmic core" evidence="8">
    <location>
        <begin position="30"/>
        <end position="305"/>
    </location>
</feature>
<keyword evidence="3 6" id="KW-0812">Transmembrane</keyword>
<protein>
    <recommendedName>
        <fullName evidence="12">ABC3 transporter permease protein domain-containing protein</fullName>
    </recommendedName>
</protein>
<dbReference type="EMBL" id="CP147247">
    <property type="protein sequence ID" value="WYJ91845.1"/>
    <property type="molecule type" value="Genomic_DNA"/>
</dbReference>
<reference evidence="9" key="1">
    <citation type="submission" date="2017-05" db="EMBL/GenBank/DDBJ databases">
        <title>The Genome Sequence of Enterococcus sp. 9E7_DIV0242.</title>
        <authorList>
            <consortium name="The Broad Institute Genomics Platform"/>
            <consortium name="The Broad Institute Genomic Center for Infectious Diseases"/>
            <person name="Earl A."/>
            <person name="Manson A."/>
            <person name="Schwartman J."/>
            <person name="Gilmore M."/>
            <person name="Abouelleil A."/>
            <person name="Cao P."/>
            <person name="Chapman S."/>
            <person name="Cusick C."/>
            <person name="Shea T."/>
            <person name="Young S."/>
            <person name="Neafsey D."/>
            <person name="Nusbaum C."/>
            <person name="Birren B."/>
        </authorList>
    </citation>
    <scope>NUCLEOTIDE SEQUENCE [LARGE SCALE GENOMIC DNA]</scope>
    <source>
        <strain evidence="9">9E7_DIV0242</strain>
    </source>
</reference>
<reference evidence="10" key="3">
    <citation type="submission" date="2024-03" db="EMBL/GenBank/DDBJ databases">
        <title>The Genome Sequence of Enterococcus sp. DIV0242b.</title>
        <authorList>
            <consortium name="The Broad Institute Genomics Platform"/>
            <consortium name="The Broad Institute Microbial Omics Core"/>
            <consortium name="The Broad Institute Genomic Center for Infectious Diseases"/>
            <person name="Earl A."/>
            <person name="Manson A."/>
            <person name="Gilmore M."/>
            <person name="Schwartman J."/>
            <person name="Shea T."/>
            <person name="Abouelleil A."/>
            <person name="Cao P."/>
            <person name="Chapman S."/>
            <person name="Cusick C."/>
            <person name="Young S."/>
            <person name="Neafsey D."/>
            <person name="Nusbaum C."/>
            <person name="Birren B."/>
        </authorList>
    </citation>
    <scope>NUCLEOTIDE SEQUENCE</scope>
    <source>
        <strain evidence="10">9E7_DIV0242</strain>
    </source>
</reference>
<reference evidence="10" key="2">
    <citation type="submission" date="2017-05" db="EMBL/GenBank/DDBJ databases">
        <authorList>
            <consortium name="The Broad Institute Genomics Platform"/>
            <consortium name="The Broad Institute Genomic Center for Infectious Diseases"/>
            <person name="Earl A."/>
            <person name="Manson A."/>
            <person name="Schwartman J."/>
            <person name="Gilmore M."/>
            <person name="Abouelleil A."/>
            <person name="Cao P."/>
            <person name="Chapman S."/>
            <person name="Cusick C."/>
            <person name="Shea T."/>
            <person name="Young S."/>
            <person name="Neafsey D."/>
            <person name="Nusbaum C."/>
            <person name="Birren B."/>
        </authorList>
    </citation>
    <scope>NUCLEOTIDE SEQUENCE</scope>
    <source>
        <strain evidence="10">9E7_DIV0242</strain>
    </source>
</reference>
<dbReference type="RefSeq" id="WP_086351011.1">
    <property type="nucleotide sequence ID" value="NZ_CP147247.1"/>
</dbReference>
<dbReference type="PANTHER" id="PTHR30572">
    <property type="entry name" value="MEMBRANE COMPONENT OF TRANSPORTER-RELATED"/>
    <property type="match status" value="1"/>
</dbReference>
<dbReference type="AlphaFoldDB" id="A0A242JY48"/>
<dbReference type="Proteomes" id="UP000195141">
    <property type="component" value="Chromosome"/>
</dbReference>
<feature type="transmembrane region" description="Helical" evidence="6">
    <location>
        <begin position="460"/>
        <end position="484"/>
    </location>
</feature>
<evidence type="ECO:0000256" key="1">
    <source>
        <dbReference type="ARBA" id="ARBA00004651"/>
    </source>
</evidence>
<evidence type="ECO:0000313" key="10">
    <source>
        <dbReference type="EMBL" id="WYJ91845.1"/>
    </source>
</evidence>
<keyword evidence="4 6" id="KW-1133">Transmembrane helix</keyword>
<dbReference type="Pfam" id="PF12704">
    <property type="entry name" value="MacB_PCD"/>
    <property type="match status" value="1"/>
</dbReference>
<dbReference type="InterPro" id="IPR003838">
    <property type="entry name" value="ABC3_permease_C"/>
</dbReference>
<evidence type="ECO:0000313" key="11">
    <source>
        <dbReference type="Proteomes" id="UP000195141"/>
    </source>
</evidence>
<dbReference type="InterPro" id="IPR025857">
    <property type="entry name" value="MacB_PCD"/>
</dbReference>
<evidence type="ECO:0000256" key="4">
    <source>
        <dbReference type="ARBA" id="ARBA00022989"/>
    </source>
</evidence>
<evidence type="ECO:0000259" key="8">
    <source>
        <dbReference type="Pfam" id="PF12704"/>
    </source>
</evidence>
<keyword evidence="2" id="KW-1003">Cell membrane</keyword>
<evidence type="ECO:0000256" key="6">
    <source>
        <dbReference type="SAM" id="Phobius"/>
    </source>
</evidence>
<organism evidence="9">
    <name type="scientific">Candidatus Enterococcus clewellii</name>
    <dbReference type="NCBI Taxonomy" id="1834193"/>
    <lineage>
        <taxon>Bacteria</taxon>
        <taxon>Bacillati</taxon>
        <taxon>Bacillota</taxon>
        <taxon>Bacilli</taxon>
        <taxon>Lactobacillales</taxon>
        <taxon>Enterococcaceae</taxon>
        <taxon>Enterococcus</taxon>
    </lineage>
</organism>
<dbReference type="InterPro" id="IPR050250">
    <property type="entry name" value="Macrolide_Exporter_MacB"/>
</dbReference>
<evidence type="ECO:0008006" key="12">
    <source>
        <dbReference type="Google" id="ProtNLM"/>
    </source>
</evidence>
<dbReference type="GO" id="GO:0005886">
    <property type="term" value="C:plasma membrane"/>
    <property type="evidence" value="ECO:0007669"/>
    <property type="project" value="UniProtKB-SubCell"/>
</dbReference>
<dbReference type="PANTHER" id="PTHR30572:SF9">
    <property type="entry name" value="ABC TRANSPORTER PERMEASE PROTEIN"/>
    <property type="match status" value="1"/>
</dbReference>
<evidence type="ECO:0000313" key="9">
    <source>
        <dbReference type="EMBL" id="OTP09851.1"/>
    </source>
</evidence>
<feature type="domain" description="ABC3 transporter permease C-terminal" evidence="7">
    <location>
        <begin position="339"/>
        <end position="488"/>
    </location>
</feature>
<comment type="subcellular location">
    <subcellularLocation>
        <location evidence="1">Cell membrane</location>
        <topology evidence="1">Multi-pass membrane protein</topology>
    </subcellularLocation>
</comment>
<gene>
    <name evidence="10" type="ORF">A5888_003613</name>
    <name evidence="9" type="ORF">A5888_004047</name>
</gene>
<evidence type="ECO:0000256" key="2">
    <source>
        <dbReference type="ARBA" id="ARBA00022475"/>
    </source>
</evidence>
<dbReference type="GO" id="GO:0022857">
    <property type="term" value="F:transmembrane transporter activity"/>
    <property type="evidence" value="ECO:0007669"/>
    <property type="project" value="TreeGrafter"/>
</dbReference>
<feature type="transmembrane region" description="Helical" evidence="6">
    <location>
        <begin position="379"/>
        <end position="405"/>
    </location>
</feature>
<evidence type="ECO:0000256" key="5">
    <source>
        <dbReference type="ARBA" id="ARBA00023136"/>
    </source>
</evidence>
<keyword evidence="5 6" id="KW-0472">Membrane</keyword>
<dbReference type="Pfam" id="PF02687">
    <property type="entry name" value="FtsX"/>
    <property type="match status" value="1"/>
</dbReference>
<evidence type="ECO:0000259" key="7">
    <source>
        <dbReference type="Pfam" id="PF02687"/>
    </source>
</evidence>
<sequence>MNYLQRGIRSVTRRKGKSFILFAVIFILGNVIAGAIAIQQSTENVEKKVKKELGATATVDLDYDRLMEESPSGGQVPGGLSEEDIKKIGSSPYVKEYDYSTGGMIQVKDLKLYQMNNEDSNFSVNMGQFIQLKGTNLTSPPDFSEKKVDLTEGRMFTQEDIDSDKPVAIISEELAELNGIGVGDQLVLDSNHYSYNNDGTTSEAMKGDDHPVEIIGLFKPQTVEKKSDEKSQDNMNNQIFQTEQFNTLYMPNNAIKEINKQEYATGKRLTPDNYTDDYTEESMNQATPTYILKSPDDVDAFKEETEPLIPDFFKLTASTDQYEQVGSSMKKLSQIAGYVVLIAVGAALVIISLIVVLFLRDRKHEFGIYLSLGEKRNRVLAQVIIELLMISLLAMGISLITGNILGDVVSNSLLSGDILAETANNSANGSMSFVAGAMSQSTLSAEDITSAYAVNFSLSYIITFLAAGMATILASAILPLLYILRLNPKKIMM</sequence>